<dbReference type="PROSITE" id="PS51186">
    <property type="entry name" value="GNAT"/>
    <property type="match status" value="1"/>
</dbReference>
<dbReference type="Pfam" id="PF00583">
    <property type="entry name" value="Acetyltransf_1"/>
    <property type="match status" value="1"/>
</dbReference>
<comment type="caution">
    <text evidence="4">The sequence shown here is derived from an EMBL/GenBank/DDBJ whole genome shotgun (WGS) entry which is preliminary data.</text>
</comment>
<dbReference type="CDD" id="cd04301">
    <property type="entry name" value="NAT_SF"/>
    <property type="match status" value="1"/>
</dbReference>
<dbReference type="PANTHER" id="PTHR43072:SF51">
    <property type="entry name" value="ABC SUPERFAMILY TRANSPORT PROTEIN"/>
    <property type="match status" value="1"/>
</dbReference>
<dbReference type="RefSeq" id="WP_062421407.1">
    <property type="nucleotide sequence ID" value="NZ_BBYA01000008.1"/>
</dbReference>
<proteinExistence type="predicted"/>
<keyword evidence="2" id="KW-0012">Acyltransferase</keyword>
<feature type="domain" description="N-acetyltransferase" evidence="3">
    <location>
        <begin position="9"/>
        <end position="147"/>
    </location>
</feature>
<reference evidence="4 5" key="1">
    <citation type="submission" date="2015-07" db="EMBL/GenBank/DDBJ databases">
        <title>Genome sequence of Leptolinea tardivitalis DSM 16556.</title>
        <authorList>
            <person name="Hemp J."/>
            <person name="Ward L.M."/>
            <person name="Pace L.A."/>
            <person name="Fischer W.W."/>
        </authorList>
    </citation>
    <scope>NUCLEOTIDE SEQUENCE [LARGE SCALE GENOMIC DNA]</scope>
    <source>
        <strain evidence="4 5">YMTK-2</strain>
    </source>
</reference>
<name>A0A0P6WR31_9CHLR</name>
<dbReference type="InterPro" id="IPR016181">
    <property type="entry name" value="Acyl_CoA_acyltransferase"/>
</dbReference>
<dbReference type="SUPFAM" id="SSF55729">
    <property type="entry name" value="Acyl-CoA N-acyltransferases (Nat)"/>
    <property type="match status" value="1"/>
</dbReference>
<dbReference type="PANTHER" id="PTHR43072">
    <property type="entry name" value="N-ACETYLTRANSFERASE"/>
    <property type="match status" value="1"/>
</dbReference>
<dbReference type="Gene3D" id="3.40.630.30">
    <property type="match status" value="1"/>
</dbReference>
<dbReference type="STRING" id="229920.ADM99_05360"/>
<sequence>MTAQNLSDILIREYRHPEDYSEVYRLWTSVGEGIHVSFSDQMEEIERLIQKSPGLFFVAERKNEIIGTVMGGFDGRRGLIYHLAVLPKYQKRHLGSELLSRVESELLKTGCSKVYLFVVPGNIKTAEFYKHNGYEQMNVIPFTKYLK</sequence>
<gene>
    <name evidence="4" type="ORF">ADM99_05360</name>
</gene>
<organism evidence="4 5">
    <name type="scientific">Leptolinea tardivitalis</name>
    <dbReference type="NCBI Taxonomy" id="229920"/>
    <lineage>
        <taxon>Bacteria</taxon>
        <taxon>Bacillati</taxon>
        <taxon>Chloroflexota</taxon>
        <taxon>Anaerolineae</taxon>
        <taxon>Anaerolineales</taxon>
        <taxon>Anaerolineaceae</taxon>
        <taxon>Leptolinea</taxon>
    </lineage>
</organism>
<evidence type="ECO:0000259" key="3">
    <source>
        <dbReference type="PROSITE" id="PS51186"/>
    </source>
</evidence>
<keyword evidence="1" id="KW-0808">Transferase</keyword>
<dbReference type="OrthoDB" id="1821130at2"/>
<dbReference type="Proteomes" id="UP000050430">
    <property type="component" value="Unassembled WGS sequence"/>
</dbReference>
<evidence type="ECO:0000256" key="2">
    <source>
        <dbReference type="ARBA" id="ARBA00023315"/>
    </source>
</evidence>
<dbReference type="AlphaFoldDB" id="A0A0P6WR31"/>
<evidence type="ECO:0000256" key="1">
    <source>
        <dbReference type="ARBA" id="ARBA00022679"/>
    </source>
</evidence>
<keyword evidence="5" id="KW-1185">Reference proteome</keyword>
<dbReference type="InterPro" id="IPR000182">
    <property type="entry name" value="GNAT_dom"/>
</dbReference>
<accession>A0A0P6WR31</accession>
<dbReference type="GO" id="GO:0016747">
    <property type="term" value="F:acyltransferase activity, transferring groups other than amino-acyl groups"/>
    <property type="evidence" value="ECO:0007669"/>
    <property type="project" value="InterPro"/>
</dbReference>
<dbReference type="EMBL" id="LGCK01000007">
    <property type="protein sequence ID" value="KPL72548.1"/>
    <property type="molecule type" value="Genomic_DNA"/>
</dbReference>
<evidence type="ECO:0000313" key="5">
    <source>
        <dbReference type="Proteomes" id="UP000050430"/>
    </source>
</evidence>
<protein>
    <recommendedName>
        <fullName evidence="3">N-acetyltransferase domain-containing protein</fullName>
    </recommendedName>
</protein>
<evidence type="ECO:0000313" key="4">
    <source>
        <dbReference type="EMBL" id="KPL72548.1"/>
    </source>
</evidence>